<accession>A0A0L0VLY8</accession>
<feature type="compositionally biased region" description="Polar residues" evidence="1">
    <location>
        <begin position="148"/>
        <end position="162"/>
    </location>
</feature>
<evidence type="ECO:0000256" key="1">
    <source>
        <dbReference type="SAM" id="MobiDB-lite"/>
    </source>
</evidence>
<feature type="signal peptide" evidence="2">
    <location>
        <begin position="1"/>
        <end position="19"/>
    </location>
</feature>
<organism evidence="3 4">
    <name type="scientific">Puccinia striiformis f. sp. tritici PST-78</name>
    <dbReference type="NCBI Taxonomy" id="1165861"/>
    <lineage>
        <taxon>Eukaryota</taxon>
        <taxon>Fungi</taxon>
        <taxon>Dikarya</taxon>
        <taxon>Basidiomycota</taxon>
        <taxon>Pucciniomycotina</taxon>
        <taxon>Pucciniomycetes</taxon>
        <taxon>Pucciniales</taxon>
        <taxon>Pucciniaceae</taxon>
        <taxon>Puccinia</taxon>
    </lineage>
</organism>
<dbReference type="EMBL" id="AJIL01000038">
    <property type="protein sequence ID" value="KNF00237.1"/>
    <property type="molecule type" value="Genomic_DNA"/>
</dbReference>
<feature type="region of interest" description="Disordered" evidence="1">
    <location>
        <begin position="125"/>
        <end position="189"/>
    </location>
</feature>
<protein>
    <submittedName>
        <fullName evidence="3">Uncharacterized protein</fullName>
    </submittedName>
</protein>
<dbReference type="Proteomes" id="UP000054564">
    <property type="component" value="Unassembled WGS sequence"/>
</dbReference>
<reference evidence="4" key="1">
    <citation type="submission" date="2014-03" db="EMBL/GenBank/DDBJ databases">
        <title>The Genome Sequence of Puccinia striiformis f. sp. tritici PST-78.</title>
        <authorList>
            <consortium name="The Broad Institute Genome Sequencing Platform"/>
            <person name="Cuomo C."/>
            <person name="Hulbert S."/>
            <person name="Chen X."/>
            <person name="Walker B."/>
            <person name="Young S.K."/>
            <person name="Zeng Q."/>
            <person name="Gargeya S."/>
            <person name="Fitzgerald M."/>
            <person name="Haas B."/>
            <person name="Abouelleil A."/>
            <person name="Alvarado L."/>
            <person name="Arachchi H.M."/>
            <person name="Berlin A.M."/>
            <person name="Chapman S.B."/>
            <person name="Goldberg J."/>
            <person name="Griggs A."/>
            <person name="Gujja S."/>
            <person name="Hansen M."/>
            <person name="Howarth C."/>
            <person name="Imamovic A."/>
            <person name="Larimer J."/>
            <person name="McCowan C."/>
            <person name="Montmayeur A."/>
            <person name="Murphy C."/>
            <person name="Neiman D."/>
            <person name="Pearson M."/>
            <person name="Priest M."/>
            <person name="Roberts A."/>
            <person name="Saif S."/>
            <person name="Shea T."/>
            <person name="Sisk P."/>
            <person name="Sykes S."/>
            <person name="Wortman J."/>
            <person name="Nusbaum C."/>
            <person name="Birren B."/>
        </authorList>
    </citation>
    <scope>NUCLEOTIDE SEQUENCE [LARGE SCALE GENOMIC DNA]</scope>
    <source>
        <strain evidence="4">race PST-78</strain>
    </source>
</reference>
<comment type="caution">
    <text evidence="3">The sequence shown here is derived from an EMBL/GenBank/DDBJ whole genome shotgun (WGS) entry which is preliminary data.</text>
</comment>
<proteinExistence type="predicted"/>
<evidence type="ECO:0000313" key="3">
    <source>
        <dbReference type="EMBL" id="KNF00237.1"/>
    </source>
</evidence>
<keyword evidence="2" id="KW-0732">Signal</keyword>
<evidence type="ECO:0000313" key="4">
    <source>
        <dbReference type="Proteomes" id="UP000054564"/>
    </source>
</evidence>
<feature type="chain" id="PRO_5005549531" evidence="2">
    <location>
        <begin position="20"/>
        <end position="481"/>
    </location>
</feature>
<feature type="compositionally biased region" description="Basic and acidic residues" evidence="1">
    <location>
        <begin position="87"/>
        <end position="102"/>
    </location>
</feature>
<feature type="region of interest" description="Disordered" evidence="1">
    <location>
        <begin position="77"/>
        <end position="110"/>
    </location>
</feature>
<feature type="compositionally biased region" description="Basic and acidic residues" evidence="1">
    <location>
        <begin position="130"/>
        <end position="147"/>
    </location>
</feature>
<name>A0A0L0VLY8_9BASI</name>
<dbReference type="AlphaFoldDB" id="A0A0L0VLY8"/>
<feature type="compositionally biased region" description="Basic and acidic residues" evidence="1">
    <location>
        <begin position="171"/>
        <end position="184"/>
    </location>
</feature>
<evidence type="ECO:0000256" key="2">
    <source>
        <dbReference type="SAM" id="SignalP"/>
    </source>
</evidence>
<sequence length="481" mass="56077">MRNPIILTYLATLSTLLFTSNIAMEDFSTRGLERSVPSMKYCSPDQLMMIENHQTYNGLNKQDIPGLTVHNHGMDTQSLQLRGHKRKEPDLETRPSETRDENSALPQPQRRKAIKLFGVFLLPAEQEEPDSMKIDRNSPEIHPESPDQSRNPSSSHTAQTTEHTARNSAKAIEKHPEEYKDNPDQIKSPGQIFQFDKTAFDQSLTSNKVIKDDITNICNQMSLRGGDRERIPKLILTEEKFITFQRTYHLGEVHRNPPQDMRIWYKTKQEENKNKLINDDEARKSLRESACITLVNQREVWYRYWEDLSHSTLNIQAFIEQLNCQRPEKIRNLILTFIFYVQMISTIIPDLTQPGHQTEEDHGLRIREAFKIVVQLFGSNHHTLSPEEGVMFGLDELKNKRHLIQRQVAKSGPHLMFPSVWILVSIWLKVYRNSFYLELSKFSPKLQNTKRFFNSIFCYTVLVLTRRLSSHLKNNHNQLIG</sequence>
<gene>
    <name evidence="3" type="ORF">PSTG_06412</name>
</gene>
<keyword evidence="4" id="KW-1185">Reference proteome</keyword>